<feature type="transmembrane region" description="Helical" evidence="2">
    <location>
        <begin position="38"/>
        <end position="56"/>
    </location>
</feature>
<sequence>MSDIKFIPVTDLSKLNCSSASQKSTETKNISAAKIMKILSVLISLGCIASASFIHIKAYTAQYLLSQAWQKSDVSNVAKPWPWFDSHPVAKIHFPTLDDEHIVLAGDSGQALAFGPGLSHLSAQPGEEGTLVISGHRDTHFSLLQYLNPTENVVLESMSGVQHRYKINKISVIDINKDDIVQTDFERLLLVTCFPFDSDDANTPLRYVIEAFPVDNNQPSQLIAKQMSVPVKVYSKSAPITF</sequence>
<dbReference type="RefSeq" id="WP_348388530.1">
    <property type="nucleotide sequence ID" value="NZ_CP134146.1"/>
</dbReference>
<dbReference type="Proteomes" id="UP001248581">
    <property type="component" value="Chromosome"/>
</dbReference>
<keyword evidence="2" id="KW-0472">Membrane</keyword>
<dbReference type="NCBIfam" id="TIGR03784">
    <property type="entry name" value="marine_sortase"/>
    <property type="match status" value="1"/>
</dbReference>
<dbReference type="Pfam" id="PF04203">
    <property type="entry name" value="Sortase"/>
    <property type="match status" value="1"/>
</dbReference>
<dbReference type="SUPFAM" id="SSF63817">
    <property type="entry name" value="Sortase"/>
    <property type="match status" value="1"/>
</dbReference>
<gene>
    <name evidence="3" type="ORF">RI845_04365</name>
</gene>
<dbReference type="InterPro" id="IPR023365">
    <property type="entry name" value="Sortase_dom-sf"/>
</dbReference>
<dbReference type="EMBL" id="CP134146">
    <property type="protein sequence ID" value="WNC69387.1"/>
    <property type="molecule type" value="Genomic_DNA"/>
</dbReference>
<accession>A0ABY9TKX7</accession>
<keyword evidence="2" id="KW-0812">Transmembrane</keyword>
<dbReference type="Gene3D" id="2.40.260.10">
    <property type="entry name" value="Sortase"/>
    <property type="match status" value="1"/>
</dbReference>
<keyword evidence="1 3" id="KW-0378">Hydrolase</keyword>
<name>A0ABY9TKX7_9GAMM</name>
<evidence type="ECO:0000313" key="3">
    <source>
        <dbReference type="EMBL" id="WNC69387.1"/>
    </source>
</evidence>
<evidence type="ECO:0000256" key="1">
    <source>
        <dbReference type="ARBA" id="ARBA00022801"/>
    </source>
</evidence>
<keyword evidence="2" id="KW-1133">Transmembrane helix</keyword>
<dbReference type="CDD" id="cd05828">
    <property type="entry name" value="Sortase_D_1"/>
    <property type="match status" value="1"/>
</dbReference>
<evidence type="ECO:0000256" key="2">
    <source>
        <dbReference type="SAM" id="Phobius"/>
    </source>
</evidence>
<reference evidence="4" key="1">
    <citation type="submission" date="2023-09" db="EMBL/GenBank/DDBJ databases">
        <authorList>
            <person name="Li S."/>
            <person name="Li X."/>
            <person name="Zhang C."/>
            <person name="Zhao Z."/>
        </authorList>
    </citation>
    <scope>NUCLEOTIDE SEQUENCE [LARGE SCALE GENOMIC DNA]</scope>
    <source>
        <strain evidence="4">SQ345</strain>
    </source>
</reference>
<keyword evidence="4" id="KW-1185">Reference proteome</keyword>
<dbReference type="InterPro" id="IPR022445">
    <property type="entry name" value="Sortase_proteobact_type"/>
</dbReference>
<organism evidence="3 4">
    <name type="scientific">Thalassotalea nanhaiensis</name>
    <dbReference type="NCBI Taxonomy" id="3065648"/>
    <lineage>
        <taxon>Bacteria</taxon>
        <taxon>Pseudomonadati</taxon>
        <taxon>Pseudomonadota</taxon>
        <taxon>Gammaproteobacteria</taxon>
        <taxon>Alteromonadales</taxon>
        <taxon>Colwelliaceae</taxon>
        <taxon>Thalassotalea</taxon>
    </lineage>
</organism>
<proteinExistence type="predicted"/>
<dbReference type="InterPro" id="IPR005754">
    <property type="entry name" value="Sortase"/>
</dbReference>
<evidence type="ECO:0000313" key="4">
    <source>
        <dbReference type="Proteomes" id="UP001248581"/>
    </source>
</evidence>
<dbReference type="GO" id="GO:0016787">
    <property type="term" value="F:hydrolase activity"/>
    <property type="evidence" value="ECO:0007669"/>
    <property type="project" value="UniProtKB-KW"/>
</dbReference>
<dbReference type="InterPro" id="IPR041999">
    <property type="entry name" value="Sortase_D_1"/>
</dbReference>
<protein>
    <submittedName>
        <fullName evidence="3">Class GN sortase</fullName>
        <ecNumber evidence="3">3.4.22.-</ecNumber>
    </submittedName>
</protein>
<dbReference type="EC" id="3.4.22.-" evidence="3"/>